<dbReference type="Proteomes" id="UP001302812">
    <property type="component" value="Unassembled WGS sequence"/>
</dbReference>
<protein>
    <submittedName>
        <fullName evidence="1">Uncharacterized protein</fullName>
    </submittedName>
</protein>
<sequence>MSELTIAPVLYNAVQAIACHRFQHEASTPLPSVILLRPSTRPPSSLPFPIPQSGTTLTRDSSYIASVQPLCNIEGMSFIQLDYPTPPIRKPRLAKQTEPAINKRAHGSCSHNPRQIRAVAGLPRPYPDS</sequence>
<reference evidence="1" key="1">
    <citation type="journal article" date="2023" name="Mol. Phylogenet. Evol.">
        <title>Genome-scale phylogeny and comparative genomics of the fungal order Sordariales.</title>
        <authorList>
            <person name="Hensen N."/>
            <person name="Bonometti L."/>
            <person name="Westerberg I."/>
            <person name="Brannstrom I.O."/>
            <person name="Guillou S."/>
            <person name="Cros-Aarteil S."/>
            <person name="Calhoun S."/>
            <person name="Haridas S."/>
            <person name="Kuo A."/>
            <person name="Mondo S."/>
            <person name="Pangilinan J."/>
            <person name="Riley R."/>
            <person name="LaButti K."/>
            <person name="Andreopoulos B."/>
            <person name="Lipzen A."/>
            <person name="Chen C."/>
            <person name="Yan M."/>
            <person name="Daum C."/>
            <person name="Ng V."/>
            <person name="Clum A."/>
            <person name="Steindorff A."/>
            <person name="Ohm R.A."/>
            <person name="Martin F."/>
            <person name="Silar P."/>
            <person name="Natvig D.O."/>
            <person name="Lalanne C."/>
            <person name="Gautier V."/>
            <person name="Ament-Velasquez S.L."/>
            <person name="Kruys A."/>
            <person name="Hutchinson M.I."/>
            <person name="Powell A.J."/>
            <person name="Barry K."/>
            <person name="Miller A.N."/>
            <person name="Grigoriev I.V."/>
            <person name="Debuchy R."/>
            <person name="Gladieux P."/>
            <person name="Hiltunen Thoren M."/>
            <person name="Johannesson H."/>
        </authorList>
    </citation>
    <scope>NUCLEOTIDE SEQUENCE</scope>
    <source>
        <strain evidence="1">CBS 508.74</strain>
    </source>
</reference>
<evidence type="ECO:0000313" key="1">
    <source>
        <dbReference type="EMBL" id="KAK4107993.1"/>
    </source>
</evidence>
<accession>A0AAN6QD49</accession>
<keyword evidence="2" id="KW-1185">Reference proteome</keyword>
<dbReference type="EMBL" id="MU853367">
    <property type="protein sequence ID" value="KAK4107993.1"/>
    <property type="molecule type" value="Genomic_DNA"/>
</dbReference>
<reference evidence="1" key="2">
    <citation type="submission" date="2023-05" db="EMBL/GenBank/DDBJ databases">
        <authorList>
            <consortium name="Lawrence Berkeley National Laboratory"/>
            <person name="Steindorff A."/>
            <person name="Hensen N."/>
            <person name="Bonometti L."/>
            <person name="Westerberg I."/>
            <person name="Brannstrom I.O."/>
            <person name="Guillou S."/>
            <person name="Cros-Aarteil S."/>
            <person name="Calhoun S."/>
            <person name="Haridas S."/>
            <person name="Kuo A."/>
            <person name="Mondo S."/>
            <person name="Pangilinan J."/>
            <person name="Riley R."/>
            <person name="Labutti K."/>
            <person name="Andreopoulos B."/>
            <person name="Lipzen A."/>
            <person name="Chen C."/>
            <person name="Yanf M."/>
            <person name="Daum C."/>
            <person name="Ng V."/>
            <person name="Clum A."/>
            <person name="Ohm R."/>
            <person name="Martin F."/>
            <person name="Silar P."/>
            <person name="Natvig D."/>
            <person name="Lalanne C."/>
            <person name="Gautier V."/>
            <person name="Ament-Velasquez S.L."/>
            <person name="Kruys A."/>
            <person name="Hutchinson M.I."/>
            <person name="Powell A.J."/>
            <person name="Barry K."/>
            <person name="Miller A.N."/>
            <person name="Grigoriev I.V."/>
            <person name="Debuchy R."/>
            <person name="Gladieux P."/>
            <person name="Thoren M.H."/>
            <person name="Johannesson H."/>
        </authorList>
    </citation>
    <scope>NUCLEOTIDE SEQUENCE</scope>
    <source>
        <strain evidence="1">CBS 508.74</strain>
    </source>
</reference>
<name>A0AAN6QD49_9PEZI</name>
<comment type="caution">
    <text evidence="1">The sequence shown here is derived from an EMBL/GenBank/DDBJ whole genome shotgun (WGS) entry which is preliminary data.</text>
</comment>
<gene>
    <name evidence="1" type="ORF">N656DRAFT_458934</name>
</gene>
<dbReference type="RefSeq" id="XP_064665563.1">
    <property type="nucleotide sequence ID" value="XM_064809713.1"/>
</dbReference>
<proteinExistence type="predicted"/>
<evidence type="ECO:0000313" key="2">
    <source>
        <dbReference type="Proteomes" id="UP001302812"/>
    </source>
</evidence>
<organism evidence="1 2">
    <name type="scientific">Canariomyces notabilis</name>
    <dbReference type="NCBI Taxonomy" id="2074819"/>
    <lineage>
        <taxon>Eukaryota</taxon>
        <taxon>Fungi</taxon>
        <taxon>Dikarya</taxon>
        <taxon>Ascomycota</taxon>
        <taxon>Pezizomycotina</taxon>
        <taxon>Sordariomycetes</taxon>
        <taxon>Sordariomycetidae</taxon>
        <taxon>Sordariales</taxon>
        <taxon>Chaetomiaceae</taxon>
        <taxon>Canariomyces</taxon>
    </lineage>
</organism>
<dbReference type="AlphaFoldDB" id="A0AAN6QD49"/>
<dbReference type="GeneID" id="89933837"/>